<organism evidence="3 4">
    <name type="scientific">Holothuria leucospilota</name>
    <name type="common">Black long sea cucumber</name>
    <name type="synonym">Mertensiothuria leucospilota</name>
    <dbReference type="NCBI Taxonomy" id="206669"/>
    <lineage>
        <taxon>Eukaryota</taxon>
        <taxon>Metazoa</taxon>
        <taxon>Echinodermata</taxon>
        <taxon>Eleutherozoa</taxon>
        <taxon>Echinozoa</taxon>
        <taxon>Holothuroidea</taxon>
        <taxon>Aspidochirotacea</taxon>
        <taxon>Aspidochirotida</taxon>
        <taxon>Holothuriidae</taxon>
        <taxon>Holothuria</taxon>
    </lineage>
</organism>
<dbReference type="Proteomes" id="UP001152320">
    <property type="component" value="Chromosome 21"/>
</dbReference>
<feature type="compositionally biased region" description="Basic and acidic residues" evidence="1">
    <location>
        <begin position="591"/>
        <end position="603"/>
    </location>
</feature>
<feature type="transmembrane region" description="Helical" evidence="2">
    <location>
        <begin position="51"/>
        <end position="75"/>
    </location>
</feature>
<dbReference type="GO" id="GO:0016020">
    <property type="term" value="C:membrane"/>
    <property type="evidence" value="ECO:0007669"/>
    <property type="project" value="InterPro"/>
</dbReference>
<dbReference type="AlphaFoldDB" id="A0A9Q1BDR9"/>
<feature type="compositionally biased region" description="Basic and acidic residues" evidence="1">
    <location>
        <begin position="434"/>
        <end position="445"/>
    </location>
</feature>
<dbReference type="EMBL" id="JAIZAY010000021">
    <property type="protein sequence ID" value="KAJ8021484.1"/>
    <property type="molecule type" value="Genomic_DNA"/>
</dbReference>
<gene>
    <name evidence="3" type="ORF">HOLleu_38710</name>
</gene>
<feature type="region of interest" description="Disordered" evidence="1">
    <location>
        <begin position="244"/>
        <end position="268"/>
    </location>
</feature>
<feature type="region of interest" description="Disordered" evidence="1">
    <location>
        <begin position="378"/>
        <end position="454"/>
    </location>
</feature>
<feature type="transmembrane region" description="Helical" evidence="2">
    <location>
        <begin position="81"/>
        <end position="105"/>
    </location>
</feature>
<accession>A0A9Q1BDR9</accession>
<evidence type="ECO:0000313" key="3">
    <source>
        <dbReference type="EMBL" id="KAJ8021484.1"/>
    </source>
</evidence>
<evidence type="ECO:0000313" key="4">
    <source>
        <dbReference type="Proteomes" id="UP001152320"/>
    </source>
</evidence>
<dbReference type="PANTHER" id="PTHR16518">
    <property type="entry name" value="G-PROTEIN COUPLED RECEPTOR 153, 162"/>
    <property type="match status" value="1"/>
</dbReference>
<reference evidence="3" key="1">
    <citation type="submission" date="2021-10" db="EMBL/GenBank/DDBJ databases">
        <title>Tropical sea cucumber genome reveals ecological adaptation and Cuvierian tubules defense mechanism.</title>
        <authorList>
            <person name="Chen T."/>
        </authorList>
    </citation>
    <scope>NUCLEOTIDE SEQUENCE</scope>
    <source>
        <strain evidence="3">Nanhai2018</strain>
        <tissue evidence="3">Muscle</tissue>
    </source>
</reference>
<comment type="caution">
    <text evidence="3">The sequence shown here is derived from an EMBL/GenBank/DDBJ whole genome shotgun (WGS) entry which is preliminary data.</text>
</comment>
<proteinExistence type="predicted"/>
<name>A0A9Q1BDR9_HOLLE</name>
<evidence type="ECO:0008006" key="5">
    <source>
        <dbReference type="Google" id="ProtNLM"/>
    </source>
</evidence>
<keyword evidence="4" id="KW-1185">Reference proteome</keyword>
<dbReference type="OrthoDB" id="6158417at2759"/>
<keyword evidence="2" id="KW-0472">Membrane</keyword>
<evidence type="ECO:0000256" key="1">
    <source>
        <dbReference type="SAM" id="MobiDB-lite"/>
    </source>
</evidence>
<feature type="region of interest" description="Disordered" evidence="1">
    <location>
        <begin position="586"/>
        <end position="605"/>
    </location>
</feature>
<feature type="compositionally biased region" description="Polar residues" evidence="1">
    <location>
        <begin position="410"/>
        <end position="419"/>
    </location>
</feature>
<dbReference type="PANTHER" id="PTHR16518:SF4">
    <property type="entry name" value="G-PROTEIN COUPLED RECEPTOR 153 ISOFORM X1-RELATED"/>
    <property type="match status" value="1"/>
</dbReference>
<sequence>MIIKLKFSDDILDTTGSKQTVPEIVVENETGERQTECHESRDLQNRQICTLVAWVVIVDIVINELPFTIFNFIALRNDTAAWLQVTITWCNILFCASVPVMLCVICRRYRIGLVKVLKILRMAVGCRKPPSNQRNDAAVTRQETMDSLDSYRPDELDEPMNFPEPVSQDVSSMDDPNVQSSVDSEYGDFYAGNPHQTRAETYENGAYIEDEVATQNKRSVMTSQEKRAHFHALGARRKLILDARAKRQENGPHEKKTSARKDKGAKEKHCYDKIKESNGGSGSNFLKVSSPWTNGSLGSKPLSGEVHPRKVFAVNRSNLTVASSDGFPKSFSTDDERLIQKDKQHALTERPFHSLEEESRLKPVTKATGMKQLIVGVDTGQNYSPGRKMEKLSPTKQLPSPPENQRREIQGSNVSNLGSNDLYDIPEDPNEGIIENKQDTEEIKKSVGRPKRRYPSKLTPLVETQEDTQEKHLNVEENDLEVTVRSYRDPPVGKVEMSRVLSQGESTGTRYRSRLTDLSVPLLSVPLGIVNSPKLFQAGDEKNSNFDSIPQSPLIVPVPENSNKSNGLEYTDNTLQYIGENDGRIFASHSSSRDSQNDKHLPDLKSLGKKKLHGEIFNFEMRDFNELESSSDTNVPDAYENSHWKYKTHVISGPHWRDEVDSPSAECNDINSKSLGNGEARVSAKDLRERFKQTKASRILAENLTEASDEVIFL</sequence>
<dbReference type="InterPro" id="IPR022347">
    <property type="entry name" value="GCR_153/162"/>
</dbReference>
<keyword evidence="2" id="KW-1133">Transmembrane helix</keyword>
<dbReference type="GO" id="GO:0004930">
    <property type="term" value="F:G protein-coupled receptor activity"/>
    <property type="evidence" value="ECO:0007669"/>
    <property type="project" value="InterPro"/>
</dbReference>
<keyword evidence="2" id="KW-0812">Transmembrane</keyword>
<evidence type="ECO:0000256" key="2">
    <source>
        <dbReference type="SAM" id="Phobius"/>
    </source>
</evidence>
<protein>
    <recommendedName>
        <fullName evidence="5">G-protein coupled receptors family 1 profile domain-containing protein</fullName>
    </recommendedName>
</protein>